<comment type="subcellular location">
    <subcellularLocation>
        <location evidence="1">Nucleus</location>
    </subcellularLocation>
</comment>
<name>A0A813GMK1_POLGL</name>
<keyword evidence="9" id="KW-1185">Reference proteome</keyword>
<accession>A0A813GMK1</accession>
<evidence type="ECO:0000256" key="4">
    <source>
        <dbReference type="ARBA" id="ARBA00023242"/>
    </source>
</evidence>
<reference evidence="7" key="1">
    <citation type="submission" date="2021-02" db="EMBL/GenBank/DDBJ databases">
        <authorList>
            <person name="Dougan E. K."/>
            <person name="Rhodes N."/>
            <person name="Thang M."/>
            <person name="Chan C."/>
        </authorList>
    </citation>
    <scope>NUCLEOTIDE SEQUENCE</scope>
</reference>
<evidence type="ECO:0000256" key="1">
    <source>
        <dbReference type="ARBA" id="ARBA00004123"/>
    </source>
</evidence>
<organism evidence="7 9">
    <name type="scientific">Polarella glacialis</name>
    <name type="common">Dinoflagellate</name>
    <dbReference type="NCBI Taxonomy" id="89957"/>
    <lineage>
        <taxon>Eukaryota</taxon>
        <taxon>Sar</taxon>
        <taxon>Alveolata</taxon>
        <taxon>Dinophyceae</taxon>
        <taxon>Suessiales</taxon>
        <taxon>Suessiaceae</taxon>
        <taxon>Polarella</taxon>
    </lineage>
</organism>
<evidence type="ECO:0000256" key="5">
    <source>
        <dbReference type="ARBA" id="ARBA00023306"/>
    </source>
</evidence>
<keyword evidence="5" id="KW-0131">Cell cycle</keyword>
<dbReference type="GO" id="GO:0003677">
    <property type="term" value="F:DNA binding"/>
    <property type="evidence" value="ECO:0007669"/>
    <property type="project" value="TreeGrafter"/>
</dbReference>
<dbReference type="Proteomes" id="UP000626109">
    <property type="component" value="Unassembled WGS sequence"/>
</dbReference>
<feature type="non-terminal residue" evidence="7">
    <location>
        <position position="229"/>
    </location>
</feature>
<dbReference type="Pfam" id="PF02463">
    <property type="entry name" value="SMC_N"/>
    <property type="match status" value="1"/>
</dbReference>
<dbReference type="EMBL" id="CAJNNW010027176">
    <property type="protein sequence ID" value="CAE8690029.1"/>
    <property type="molecule type" value="Genomic_DNA"/>
</dbReference>
<keyword evidence="4" id="KW-0539">Nucleus</keyword>
<keyword evidence="2" id="KW-0132">Cell division</keyword>
<dbReference type="Proteomes" id="UP000654075">
    <property type="component" value="Unassembled WGS sequence"/>
</dbReference>
<proteinExistence type="predicted"/>
<dbReference type="GO" id="GO:0008278">
    <property type="term" value="C:cohesin complex"/>
    <property type="evidence" value="ECO:0007669"/>
    <property type="project" value="TreeGrafter"/>
</dbReference>
<dbReference type="InterPro" id="IPR003395">
    <property type="entry name" value="RecF/RecN/SMC_N"/>
</dbReference>
<evidence type="ECO:0000256" key="2">
    <source>
        <dbReference type="ARBA" id="ARBA00022618"/>
    </source>
</evidence>
<dbReference type="SUPFAM" id="SSF52540">
    <property type="entry name" value="P-loop containing nucleoside triphosphate hydrolases"/>
    <property type="match status" value="1"/>
</dbReference>
<dbReference type="EMBL" id="CAJNNV010028321">
    <property type="protein sequence ID" value="CAE8624106.1"/>
    <property type="molecule type" value="Genomic_DNA"/>
</dbReference>
<evidence type="ECO:0000256" key="3">
    <source>
        <dbReference type="ARBA" id="ARBA00022776"/>
    </source>
</evidence>
<comment type="caution">
    <text evidence="7">The sequence shown here is derived from an EMBL/GenBank/DDBJ whole genome shotgun (WGS) entry which is preliminary data.</text>
</comment>
<keyword evidence="3" id="KW-0498">Mitosis</keyword>
<gene>
    <name evidence="7" type="ORF">PGLA1383_LOCUS41296</name>
    <name evidence="8" type="ORF">PGLA2088_LOCUS26756</name>
</gene>
<evidence type="ECO:0000313" key="9">
    <source>
        <dbReference type="Proteomes" id="UP000654075"/>
    </source>
</evidence>
<dbReference type="GO" id="GO:0051301">
    <property type="term" value="P:cell division"/>
    <property type="evidence" value="ECO:0007669"/>
    <property type="project" value="UniProtKB-KW"/>
</dbReference>
<dbReference type="GO" id="GO:0005634">
    <property type="term" value="C:nucleus"/>
    <property type="evidence" value="ECO:0007669"/>
    <property type="project" value="UniProtKB-SubCell"/>
</dbReference>
<sequence length="229" mass="26073">MAQRPNARRSGKQRDVPLGRIEKLIIDNFKSYSGRHEIGPFEKFSCIIGPNGSGKSNVMDAISFCLGIKAKHLRGDRLKDLVYRREEEDVDTNTRSANVTLVFRSAEGGLLHFGRAINCRGEGSYRCGPPESIRTMGYEDFLQQLANEHIYVKARNFLVFQGDVMHLARRQGTDLTGVLETISGSDQLKEEYTKLSRDLELMQEKARMHFQHRREVEGTVALLEKQRAE</sequence>
<dbReference type="GO" id="GO:0007062">
    <property type="term" value="P:sister chromatid cohesion"/>
    <property type="evidence" value="ECO:0007669"/>
    <property type="project" value="TreeGrafter"/>
</dbReference>
<protein>
    <recommendedName>
        <fullName evidence="6">RecF/RecN/SMC N-terminal domain-containing protein</fullName>
    </recommendedName>
</protein>
<dbReference type="InterPro" id="IPR027417">
    <property type="entry name" value="P-loop_NTPase"/>
</dbReference>
<dbReference type="PANTHER" id="PTHR18937">
    <property type="entry name" value="STRUCTURAL MAINTENANCE OF CHROMOSOMES SMC FAMILY MEMBER"/>
    <property type="match status" value="1"/>
</dbReference>
<feature type="domain" description="RecF/RecN/SMC N-terminal" evidence="6">
    <location>
        <begin position="21"/>
        <end position="108"/>
    </location>
</feature>
<dbReference type="PANTHER" id="PTHR18937:SF12">
    <property type="entry name" value="STRUCTURAL MAINTENANCE OF CHROMOSOMES PROTEIN"/>
    <property type="match status" value="1"/>
</dbReference>
<evidence type="ECO:0000313" key="7">
    <source>
        <dbReference type="EMBL" id="CAE8624106.1"/>
    </source>
</evidence>
<dbReference type="OMA" id="HFGRAIN"/>
<dbReference type="AlphaFoldDB" id="A0A813GMK1"/>
<evidence type="ECO:0000313" key="8">
    <source>
        <dbReference type="EMBL" id="CAE8690029.1"/>
    </source>
</evidence>
<dbReference type="OrthoDB" id="5575062at2759"/>
<dbReference type="Gene3D" id="3.40.50.300">
    <property type="entry name" value="P-loop containing nucleotide triphosphate hydrolases"/>
    <property type="match status" value="1"/>
</dbReference>
<evidence type="ECO:0000259" key="6">
    <source>
        <dbReference type="Pfam" id="PF02463"/>
    </source>
</evidence>